<reference evidence="2 3" key="1">
    <citation type="journal article" date="2018" name="Front. Microbiol.">
        <title>Genomic and genetic insights into a cosmopolitan fungus, Paecilomyces variotii (Eurotiales).</title>
        <authorList>
            <person name="Urquhart A.S."/>
            <person name="Mondo S.J."/>
            <person name="Makela M.R."/>
            <person name="Hane J.K."/>
            <person name="Wiebenga A."/>
            <person name="He G."/>
            <person name="Mihaltcheva S."/>
            <person name="Pangilinan J."/>
            <person name="Lipzen A."/>
            <person name="Barry K."/>
            <person name="de Vries R.P."/>
            <person name="Grigoriev I.V."/>
            <person name="Idnurm A."/>
        </authorList>
    </citation>
    <scope>NUCLEOTIDE SEQUENCE [LARGE SCALE GENOMIC DNA]</scope>
    <source>
        <strain evidence="2 3">CBS 101075</strain>
    </source>
</reference>
<sequence length="231" mass="26472">MAEDEKQTAAAKQRIITHMNSDHQDSLAMFLQVYNRLNASTAKSAQLEDVSLSDMVIKAGDGAQYTIPIEPPMKSLLDARHRFVDMHDYCLSSLGISDIKVEQYSAPRGHHTVIFALCLATYVSFSRRENFLPGSLLYDLVFKHFPRFTLFCYDIQPLLISLMVAIHACEATYMALYRLRPYRVPFLSGLWWTWMTSCFIEGFGSFQRFDAIVRKEKAKKQQQKPNLSGKP</sequence>
<dbReference type="EMBL" id="RCNU01000003">
    <property type="protein sequence ID" value="RWQ97092.1"/>
    <property type="molecule type" value="Genomic_DNA"/>
</dbReference>
<dbReference type="Proteomes" id="UP000283841">
    <property type="component" value="Unassembled WGS sequence"/>
</dbReference>
<evidence type="ECO:0000313" key="2">
    <source>
        <dbReference type="EMBL" id="RWQ97092.1"/>
    </source>
</evidence>
<protein>
    <submittedName>
        <fullName evidence="2">Putative integral membrane protein</fullName>
    </submittedName>
</protein>
<accession>A0A443HZ13</accession>
<evidence type="ECO:0000259" key="1">
    <source>
        <dbReference type="Pfam" id="PF10615"/>
    </source>
</evidence>
<feature type="domain" description="DUF2470" evidence="1">
    <location>
        <begin position="12"/>
        <end position="86"/>
    </location>
</feature>
<dbReference type="PANTHER" id="PTHR37783">
    <property type="entry name" value="MEMBRANE PROTEIN, PUTATIVE (AFU_ORTHOLOGUE AFUA_1G04315)-RELATED"/>
    <property type="match status" value="1"/>
</dbReference>
<dbReference type="AlphaFoldDB" id="A0A443HZ13"/>
<keyword evidence="3" id="KW-1185">Reference proteome</keyword>
<dbReference type="Gene3D" id="3.20.180.10">
    <property type="entry name" value="PNP-oxidase-like"/>
    <property type="match status" value="1"/>
</dbReference>
<dbReference type="STRING" id="264951.A0A443HZ13"/>
<dbReference type="PANTHER" id="PTHR37783:SF1">
    <property type="entry name" value="MEMBRANE PROTEIN, PUTATIVE (AFU_ORTHOLOGUE AFUA_1G04315)-RELATED"/>
    <property type="match status" value="1"/>
</dbReference>
<evidence type="ECO:0000313" key="3">
    <source>
        <dbReference type="Proteomes" id="UP000283841"/>
    </source>
</evidence>
<name>A0A443HZ13_BYSSP</name>
<dbReference type="RefSeq" id="XP_028486737.1">
    <property type="nucleotide sequence ID" value="XM_028628916.1"/>
</dbReference>
<dbReference type="InterPro" id="IPR037119">
    <property type="entry name" value="Haem_oxidase_HugZ-like_sf"/>
</dbReference>
<comment type="caution">
    <text evidence="2">The sequence shown here is derived from an EMBL/GenBank/DDBJ whole genome shotgun (WGS) entry which is preliminary data.</text>
</comment>
<dbReference type="GeneID" id="39598193"/>
<organism evidence="2 3">
    <name type="scientific">Byssochlamys spectabilis</name>
    <name type="common">Paecilomyces variotii</name>
    <dbReference type="NCBI Taxonomy" id="264951"/>
    <lineage>
        <taxon>Eukaryota</taxon>
        <taxon>Fungi</taxon>
        <taxon>Dikarya</taxon>
        <taxon>Ascomycota</taxon>
        <taxon>Pezizomycotina</taxon>
        <taxon>Eurotiomycetes</taxon>
        <taxon>Eurotiomycetidae</taxon>
        <taxon>Eurotiales</taxon>
        <taxon>Thermoascaceae</taxon>
        <taxon>Paecilomyces</taxon>
    </lineage>
</organism>
<dbReference type="Pfam" id="PF10615">
    <property type="entry name" value="DUF2470"/>
    <property type="match status" value="1"/>
</dbReference>
<proteinExistence type="predicted"/>
<dbReference type="InterPro" id="IPR019595">
    <property type="entry name" value="DUF2470"/>
</dbReference>
<dbReference type="VEuPathDB" id="FungiDB:C8Q69DRAFT_443496"/>
<gene>
    <name evidence="2" type="ORF">C8Q69DRAFT_443496</name>
</gene>